<dbReference type="OrthoDB" id="9776710at2"/>
<evidence type="ECO:0000313" key="9">
    <source>
        <dbReference type="Proteomes" id="UP000217005"/>
    </source>
</evidence>
<dbReference type="GO" id="GO:0070069">
    <property type="term" value="C:cytochrome complex"/>
    <property type="evidence" value="ECO:0007669"/>
    <property type="project" value="TreeGrafter"/>
</dbReference>
<dbReference type="GO" id="GO:0019646">
    <property type="term" value="P:aerobic electron transport chain"/>
    <property type="evidence" value="ECO:0007669"/>
    <property type="project" value="TreeGrafter"/>
</dbReference>
<keyword evidence="6 7" id="KW-0472">Membrane</keyword>
<feature type="transmembrane region" description="Helical" evidence="7">
    <location>
        <begin position="310"/>
        <end position="331"/>
    </location>
</feature>
<comment type="caution">
    <text evidence="8">The sequence shown here is derived from an EMBL/GenBank/DDBJ whole genome shotgun (WGS) entry which is preliminary data.</text>
</comment>
<organism evidence="8 9">
    <name type="scientific">Bordetella genomosp. 1</name>
    <dbReference type="NCBI Taxonomy" id="1395607"/>
    <lineage>
        <taxon>Bacteria</taxon>
        <taxon>Pseudomonadati</taxon>
        <taxon>Pseudomonadota</taxon>
        <taxon>Betaproteobacteria</taxon>
        <taxon>Burkholderiales</taxon>
        <taxon>Alcaligenaceae</taxon>
        <taxon>Bordetella</taxon>
    </lineage>
</organism>
<keyword evidence="5 7" id="KW-1133">Transmembrane helix</keyword>
<comment type="subcellular location">
    <subcellularLocation>
        <location evidence="1">Cell membrane</location>
        <topology evidence="1">Multi-pass membrane protein</topology>
    </subcellularLocation>
</comment>
<dbReference type="EMBL" id="NEVL01000002">
    <property type="protein sequence ID" value="OZI38947.1"/>
    <property type="molecule type" value="Genomic_DNA"/>
</dbReference>
<feature type="transmembrane region" description="Helical" evidence="7">
    <location>
        <begin position="99"/>
        <end position="117"/>
    </location>
</feature>
<feature type="transmembrane region" description="Helical" evidence="7">
    <location>
        <begin position="161"/>
        <end position="185"/>
    </location>
</feature>
<dbReference type="GO" id="GO:0009055">
    <property type="term" value="F:electron transfer activity"/>
    <property type="evidence" value="ECO:0007669"/>
    <property type="project" value="TreeGrafter"/>
</dbReference>
<sequence length="352" mass="38228">MIATLAASLGLAPDDPMFWMPMVFMGLLLLLIAAGIVFDGFDLGVGILLQIAPSEERGRMMGLLSPWRDANEFWPLLGVGLFASAFPFAWGAITGKLVGPLMVVTLGIVLRSVAFEFRIRARQEHKPRWIFGFWIGSLLTAIGQGMVLGRIATDYQSDAGYGWFSLFVGLCAVAAYALLGACWLVMRVDGDLQRRAARWARHSIRWTAAGMVAIAVTLGLANAGIFYKWSNAAHLGAATAVWAGMLLCFVSAEVFLARVPTKPDSFSWAPFVLCVLLYVLMLLGLAYSFFPYLILDDMTIWDGSGALGSMRLVLAGVVVGVPVVLIFNLLAYRSVFGKERRPVALLPPPSVS</sequence>
<name>A0A261SPK5_9BORD</name>
<feature type="transmembrane region" description="Helical" evidence="7">
    <location>
        <begin position="233"/>
        <end position="256"/>
    </location>
</feature>
<dbReference type="GO" id="GO:0005886">
    <property type="term" value="C:plasma membrane"/>
    <property type="evidence" value="ECO:0007669"/>
    <property type="project" value="UniProtKB-SubCell"/>
</dbReference>
<evidence type="ECO:0000256" key="3">
    <source>
        <dbReference type="ARBA" id="ARBA00022475"/>
    </source>
</evidence>
<evidence type="ECO:0000256" key="6">
    <source>
        <dbReference type="ARBA" id="ARBA00023136"/>
    </source>
</evidence>
<feature type="transmembrane region" description="Helical" evidence="7">
    <location>
        <begin position="206"/>
        <end position="227"/>
    </location>
</feature>
<gene>
    <name evidence="8" type="ORF">CEG14_05250</name>
</gene>
<evidence type="ECO:0000256" key="5">
    <source>
        <dbReference type="ARBA" id="ARBA00022989"/>
    </source>
</evidence>
<proteinExistence type="inferred from homology"/>
<evidence type="ECO:0000256" key="1">
    <source>
        <dbReference type="ARBA" id="ARBA00004651"/>
    </source>
</evidence>
<evidence type="ECO:0000256" key="2">
    <source>
        <dbReference type="ARBA" id="ARBA00007543"/>
    </source>
</evidence>
<comment type="similarity">
    <text evidence="2">Belongs to the cytochrome ubiquinol oxidase subunit 2 family.</text>
</comment>
<feature type="transmembrane region" description="Helical" evidence="7">
    <location>
        <begin position="129"/>
        <end position="149"/>
    </location>
</feature>
<keyword evidence="4 7" id="KW-0812">Transmembrane</keyword>
<dbReference type="AlphaFoldDB" id="A0A261SPK5"/>
<protein>
    <submittedName>
        <fullName evidence="8">Cytochrome oxidase</fullName>
    </submittedName>
</protein>
<evidence type="ECO:0000256" key="7">
    <source>
        <dbReference type="SAM" id="Phobius"/>
    </source>
</evidence>
<dbReference type="InterPro" id="IPR003317">
    <property type="entry name" value="Cyt-d_oxidase_su2"/>
</dbReference>
<dbReference type="PANTHER" id="PTHR43141:SF2">
    <property type="entry name" value="BLR3729 PROTEIN"/>
    <property type="match status" value="1"/>
</dbReference>
<dbReference type="Proteomes" id="UP000217005">
    <property type="component" value="Unassembled WGS sequence"/>
</dbReference>
<accession>A0A261SPK5</accession>
<evidence type="ECO:0000313" key="8">
    <source>
        <dbReference type="EMBL" id="OZI38947.1"/>
    </source>
</evidence>
<reference evidence="8 9" key="1">
    <citation type="submission" date="2017-05" db="EMBL/GenBank/DDBJ databases">
        <title>Complete and WGS of Bordetella genogroups.</title>
        <authorList>
            <person name="Spilker T."/>
            <person name="LiPuma J."/>
        </authorList>
    </citation>
    <scope>NUCLEOTIDE SEQUENCE [LARGE SCALE GENOMIC DNA]</scope>
    <source>
        <strain evidence="8 9">AU17610</strain>
    </source>
</reference>
<dbReference type="Pfam" id="PF02322">
    <property type="entry name" value="Cyt_bd_oxida_II"/>
    <property type="match status" value="1"/>
</dbReference>
<dbReference type="GO" id="GO:0016682">
    <property type="term" value="F:oxidoreductase activity, acting on diphenols and related substances as donors, oxygen as acceptor"/>
    <property type="evidence" value="ECO:0007669"/>
    <property type="project" value="TreeGrafter"/>
</dbReference>
<keyword evidence="3" id="KW-1003">Cell membrane</keyword>
<dbReference type="PANTHER" id="PTHR43141">
    <property type="entry name" value="CYTOCHROME BD2 SUBUNIT II"/>
    <property type="match status" value="1"/>
</dbReference>
<feature type="transmembrane region" description="Helical" evidence="7">
    <location>
        <begin position="268"/>
        <end position="290"/>
    </location>
</feature>
<feature type="transmembrane region" description="Helical" evidence="7">
    <location>
        <begin position="23"/>
        <end position="52"/>
    </location>
</feature>
<evidence type="ECO:0000256" key="4">
    <source>
        <dbReference type="ARBA" id="ARBA00022692"/>
    </source>
</evidence>
<dbReference type="RefSeq" id="WP_094825323.1">
    <property type="nucleotide sequence ID" value="NZ_NEVL01000002.1"/>
</dbReference>